<keyword evidence="3" id="KW-1185">Reference proteome</keyword>
<evidence type="ECO:0000313" key="3">
    <source>
        <dbReference type="Proteomes" id="UP000619788"/>
    </source>
</evidence>
<feature type="region of interest" description="Disordered" evidence="1">
    <location>
        <begin position="41"/>
        <end position="65"/>
    </location>
</feature>
<dbReference type="EMBL" id="BOOJ01000112">
    <property type="protein sequence ID" value="GIH97912.1"/>
    <property type="molecule type" value="Genomic_DNA"/>
</dbReference>
<protein>
    <submittedName>
        <fullName evidence="2">Uncharacterized protein</fullName>
    </submittedName>
</protein>
<organism evidence="2 3">
    <name type="scientific">Planobispora siamensis</name>
    <dbReference type="NCBI Taxonomy" id="936338"/>
    <lineage>
        <taxon>Bacteria</taxon>
        <taxon>Bacillati</taxon>
        <taxon>Actinomycetota</taxon>
        <taxon>Actinomycetes</taxon>
        <taxon>Streptosporangiales</taxon>
        <taxon>Streptosporangiaceae</taxon>
        <taxon>Planobispora</taxon>
    </lineage>
</organism>
<sequence>MAKSNMTASRIKPAVSELLTLRVLRSERISANFMRVTLGEGRSAVSPRWATSSGSGCSSRSPATP</sequence>
<evidence type="ECO:0000256" key="1">
    <source>
        <dbReference type="SAM" id="MobiDB-lite"/>
    </source>
</evidence>
<name>A0A8J3SPG9_9ACTN</name>
<reference evidence="2 3" key="1">
    <citation type="submission" date="2021-01" db="EMBL/GenBank/DDBJ databases">
        <title>Whole genome shotgun sequence of Planobispora siamensis NBRC 107568.</title>
        <authorList>
            <person name="Komaki H."/>
            <person name="Tamura T."/>
        </authorList>
    </citation>
    <scope>NUCLEOTIDE SEQUENCE [LARGE SCALE GENOMIC DNA]</scope>
    <source>
        <strain evidence="2 3">NBRC 107568</strain>
    </source>
</reference>
<dbReference type="AlphaFoldDB" id="A0A8J3SPG9"/>
<accession>A0A8J3SPG9</accession>
<evidence type="ECO:0000313" key="2">
    <source>
        <dbReference type="EMBL" id="GIH97912.1"/>
    </source>
</evidence>
<gene>
    <name evidence="2" type="ORF">Psi01_85420</name>
</gene>
<feature type="compositionally biased region" description="Low complexity" evidence="1">
    <location>
        <begin position="52"/>
        <end position="65"/>
    </location>
</feature>
<proteinExistence type="predicted"/>
<dbReference type="Proteomes" id="UP000619788">
    <property type="component" value="Unassembled WGS sequence"/>
</dbReference>
<comment type="caution">
    <text evidence="2">The sequence shown here is derived from an EMBL/GenBank/DDBJ whole genome shotgun (WGS) entry which is preliminary data.</text>
</comment>